<proteinExistence type="predicted"/>
<dbReference type="Proteomes" id="UP001221757">
    <property type="component" value="Unassembled WGS sequence"/>
</dbReference>
<sequence length="100" mass="11480">MNTTTGSSAPYYKMDQWHTVLIGGDGVGRTALATQPAKTRAMLLIWQTLIFGTPAQLMSSQDYDTTVGYYYRKQLVVDNDRRIWRYDISLGPRLERCRDI</sequence>
<evidence type="ECO:0000313" key="1">
    <source>
        <dbReference type="EMBL" id="KAJ7678358.1"/>
    </source>
</evidence>
<dbReference type="AlphaFoldDB" id="A0AAD7D7T1"/>
<organism evidence="1 2">
    <name type="scientific">Mycena rosella</name>
    <name type="common">Pink bonnet</name>
    <name type="synonym">Agaricus rosellus</name>
    <dbReference type="NCBI Taxonomy" id="1033263"/>
    <lineage>
        <taxon>Eukaryota</taxon>
        <taxon>Fungi</taxon>
        <taxon>Dikarya</taxon>
        <taxon>Basidiomycota</taxon>
        <taxon>Agaricomycotina</taxon>
        <taxon>Agaricomycetes</taxon>
        <taxon>Agaricomycetidae</taxon>
        <taxon>Agaricales</taxon>
        <taxon>Marasmiineae</taxon>
        <taxon>Mycenaceae</taxon>
        <taxon>Mycena</taxon>
    </lineage>
</organism>
<reference evidence="1" key="1">
    <citation type="submission" date="2023-03" db="EMBL/GenBank/DDBJ databases">
        <title>Massive genome expansion in bonnet fungi (Mycena s.s.) driven by repeated elements and novel gene families across ecological guilds.</title>
        <authorList>
            <consortium name="Lawrence Berkeley National Laboratory"/>
            <person name="Harder C.B."/>
            <person name="Miyauchi S."/>
            <person name="Viragh M."/>
            <person name="Kuo A."/>
            <person name="Thoen E."/>
            <person name="Andreopoulos B."/>
            <person name="Lu D."/>
            <person name="Skrede I."/>
            <person name="Drula E."/>
            <person name="Henrissat B."/>
            <person name="Morin E."/>
            <person name="Kohler A."/>
            <person name="Barry K."/>
            <person name="LaButti K."/>
            <person name="Morin E."/>
            <person name="Salamov A."/>
            <person name="Lipzen A."/>
            <person name="Mereny Z."/>
            <person name="Hegedus B."/>
            <person name="Baldrian P."/>
            <person name="Stursova M."/>
            <person name="Weitz H."/>
            <person name="Taylor A."/>
            <person name="Grigoriev I.V."/>
            <person name="Nagy L.G."/>
            <person name="Martin F."/>
            <person name="Kauserud H."/>
        </authorList>
    </citation>
    <scope>NUCLEOTIDE SEQUENCE</scope>
    <source>
        <strain evidence="1">CBHHK067</strain>
    </source>
</reference>
<comment type="caution">
    <text evidence="1">The sequence shown here is derived from an EMBL/GenBank/DDBJ whole genome shotgun (WGS) entry which is preliminary data.</text>
</comment>
<protein>
    <submittedName>
        <fullName evidence="1">Uncharacterized protein</fullName>
    </submittedName>
</protein>
<accession>A0AAD7D7T1</accession>
<dbReference type="EMBL" id="JARKIE010000135">
    <property type="protein sequence ID" value="KAJ7678358.1"/>
    <property type="molecule type" value="Genomic_DNA"/>
</dbReference>
<gene>
    <name evidence="1" type="ORF">B0H17DRAFT_1235982</name>
</gene>
<name>A0AAD7D7T1_MYCRO</name>
<keyword evidence="2" id="KW-1185">Reference proteome</keyword>
<evidence type="ECO:0000313" key="2">
    <source>
        <dbReference type="Proteomes" id="UP001221757"/>
    </source>
</evidence>